<comment type="caution">
    <text evidence="2">The sequence shown here is derived from an EMBL/GenBank/DDBJ whole genome shotgun (WGS) entry which is preliminary data.</text>
</comment>
<dbReference type="PANTHER" id="PTHR37291:SF1">
    <property type="entry name" value="TYPE IV METHYL-DIRECTED RESTRICTION ENZYME ECOKMCRB SUBUNIT"/>
    <property type="match status" value="1"/>
</dbReference>
<accession>A0ABV3CXH4</accession>
<evidence type="ECO:0000313" key="2">
    <source>
        <dbReference type="EMBL" id="MEU7294914.1"/>
    </source>
</evidence>
<dbReference type="PANTHER" id="PTHR37291">
    <property type="entry name" value="5-METHYLCYTOSINE-SPECIFIC RESTRICTION ENZYME B"/>
    <property type="match status" value="1"/>
</dbReference>
<feature type="domain" description="AAA+ ATPase" evidence="1">
    <location>
        <begin position="357"/>
        <end position="523"/>
    </location>
</feature>
<dbReference type="CDD" id="cd00009">
    <property type="entry name" value="AAA"/>
    <property type="match status" value="1"/>
</dbReference>
<dbReference type="InterPro" id="IPR025579">
    <property type="entry name" value="DUF4357"/>
</dbReference>
<sequence length="618" mass="69536">MSEQYGQSPEPVEYPEFLLRLPGGGPRARGRLLREKGTNGSQKFTVLAGSPARPEVVPSFPERMSSSHRFREQLIAQGAIRESAAWPGWLETARDIECNSPSAAAEILVGRSANGWTEWKTADGHPLGDFLDHASWGPNRAWLVRGSNVTGIDLVQRMWLPEQRVSLAATRLRQDVAQGVSKDRLRFLVEEDYESTATYNQKLELVEELHAFLSRMKPGDTVCTISRGLLYVGEVAGAMEQIVSDGGRSNLRRPVEWQARGYPYDELPEELQQKLSVQHDIVDLTVVKPLLDGLGLSDAELVTEAEAAADGDASAEIEVITQRRRELELPDPGKQLADDLLVHDVDWLRELRDLLWDERQLVFYGPPGTGKTFLALRLAEFLGGGPEQVKLVQFHPSYAYEDFFEGFRPREDPDTREVAFRLTAGPLRELADLASREGNRHIPHFLIIDELNRANLAKVFGELYFLLEYRNRSVRLTYSGDDFALPPNLFVIGTMNTADRSIALVDAAMRRRFAFVELSPRTEPTSGLLRRWLAGQGLAPEPAALLDALNTRIDDPDFRIGPSYLMKKGVYREGGLERTWRTKILPLLEEHHYGEGVDIEARYGLESLRRAIDPEYVV</sequence>
<gene>
    <name evidence="2" type="ORF">AB0A76_17100</name>
</gene>
<dbReference type="Pfam" id="PF14267">
    <property type="entry name" value="DUF4357"/>
    <property type="match status" value="1"/>
</dbReference>
<dbReference type="RefSeq" id="WP_359208597.1">
    <property type="nucleotide sequence ID" value="NZ_JBEZAM010000020.1"/>
</dbReference>
<organism evidence="2 3">
    <name type="scientific">Streptomyces exfoliatus</name>
    <name type="common">Streptomyces hydrogenans</name>
    <dbReference type="NCBI Taxonomy" id="1905"/>
    <lineage>
        <taxon>Bacteria</taxon>
        <taxon>Bacillati</taxon>
        <taxon>Actinomycetota</taxon>
        <taxon>Actinomycetes</taxon>
        <taxon>Kitasatosporales</taxon>
        <taxon>Streptomycetaceae</taxon>
        <taxon>Streptomyces</taxon>
    </lineage>
</organism>
<dbReference type="InterPro" id="IPR052934">
    <property type="entry name" value="Methyl-DNA_Rec/Restrict_Enz"/>
</dbReference>
<dbReference type="InterPro" id="IPR011704">
    <property type="entry name" value="ATPase_dyneun-rel_AAA"/>
</dbReference>
<dbReference type="EMBL" id="JBEZAM010000020">
    <property type="protein sequence ID" value="MEU7294914.1"/>
    <property type="molecule type" value="Genomic_DNA"/>
</dbReference>
<evidence type="ECO:0000313" key="3">
    <source>
        <dbReference type="Proteomes" id="UP001551210"/>
    </source>
</evidence>
<proteinExistence type="predicted"/>
<reference evidence="2 3" key="1">
    <citation type="submission" date="2024-06" db="EMBL/GenBank/DDBJ databases">
        <title>The Natural Products Discovery Center: Release of the First 8490 Sequenced Strains for Exploring Actinobacteria Biosynthetic Diversity.</title>
        <authorList>
            <person name="Kalkreuter E."/>
            <person name="Kautsar S.A."/>
            <person name="Yang D."/>
            <person name="Bader C.D."/>
            <person name="Teijaro C.N."/>
            <person name="Fluegel L."/>
            <person name="Davis C.M."/>
            <person name="Simpson J.R."/>
            <person name="Lauterbach L."/>
            <person name="Steele A.D."/>
            <person name="Gui C."/>
            <person name="Meng S."/>
            <person name="Li G."/>
            <person name="Viehrig K."/>
            <person name="Ye F."/>
            <person name="Su P."/>
            <person name="Kiefer A.F."/>
            <person name="Nichols A."/>
            <person name="Cepeda A.J."/>
            <person name="Yan W."/>
            <person name="Fan B."/>
            <person name="Jiang Y."/>
            <person name="Adhikari A."/>
            <person name="Zheng C.-J."/>
            <person name="Schuster L."/>
            <person name="Cowan T.M."/>
            <person name="Smanski M.J."/>
            <person name="Chevrette M.G."/>
            <person name="De Carvalho L.P.S."/>
            <person name="Shen B."/>
        </authorList>
    </citation>
    <scope>NUCLEOTIDE SEQUENCE [LARGE SCALE GENOMIC DNA]</scope>
    <source>
        <strain evidence="2 3">NPDC045705</strain>
    </source>
</reference>
<keyword evidence="3" id="KW-1185">Reference proteome</keyword>
<dbReference type="SMART" id="SM00382">
    <property type="entry name" value="AAA"/>
    <property type="match status" value="1"/>
</dbReference>
<name>A0ABV3CXH4_STREX</name>
<dbReference type="SUPFAM" id="SSF52540">
    <property type="entry name" value="P-loop containing nucleoside triphosphate hydrolases"/>
    <property type="match status" value="1"/>
</dbReference>
<dbReference type="Proteomes" id="UP001551210">
    <property type="component" value="Unassembled WGS sequence"/>
</dbReference>
<protein>
    <submittedName>
        <fullName evidence="2">DUF4357 domain-containing protein</fullName>
    </submittedName>
</protein>
<dbReference type="Pfam" id="PF07728">
    <property type="entry name" value="AAA_5"/>
    <property type="match status" value="1"/>
</dbReference>
<dbReference type="Gene3D" id="3.40.50.300">
    <property type="entry name" value="P-loop containing nucleotide triphosphate hydrolases"/>
    <property type="match status" value="1"/>
</dbReference>
<dbReference type="InterPro" id="IPR027417">
    <property type="entry name" value="P-loop_NTPase"/>
</dbReference>
<dbReference type="InterPro" id="IPR003593">
    <property type="entry name" value="AAA+_ATPase"/>
</dbReference>
<evidence type="ECO:0000259" key="1">
    <source>
        <dbReference type="SMART" id="SM00382"/>
    </source>
</evidence>